<evidence type="ECO:0000313" key="5">
    <source>
        <dbReference type="Proteomes" id="UP000278351"/>
    </source>
</evidence>
<dbReference type="InterPro" id="IPR025295">
    <property type="entry name" value="eCIS_core_dom"/>
</dbReference>
<evidence type="ECO:0000259" key="3">
    <source>
        <dbReference type="Pfam" id="PF15604"/>
    </source>
</evidence>
<feature type="compositionally biased region" description="Basic and acidic residues" evidence="1">
    <location>
        <begin position="159"/>
        <end position="213"/>
    </location>
</feature>
<feature type="domain" description="Novel toxin 15" evidence="3">
    <location>
        <begin position="1032"/>
        <end position="1184"/>
    </location>
</feature>
<dbReference type="Pfam" id="PF13699">
    <property type="entry name" value="eCIS_core"/>
    <property type="match status" value="1"/>
</dbReference>
<keyword evidence="5" id="KW-1185">Reference proteome</keyword>
<name>A0A3N4PP00_9BACT</name>
<proteinExistence type="predicted"/>
<dbReference type="Pfam" id="PF15604">
    <property type="entry name" value="Ntox15"/>
    <property type="match status" value="1"/>
</dbReference>
<accession>A0A3N4PP00</accession>
<feature type="compositionally biased region" description="Pro residues" evidence="1">
    <location>
        <begin position="96"/>
        <end position="105"/>
    </location>
</feature>
<dbReference type="OrthoDB" id="4317910at2"/>
<dbReference type="AlphaFoldDB" id="A0A3N4PP00"/>
<dbReference type="InterPro" id="IPR028949">
    <property type="entry name" value="Ntox15"/>
</dbReference>
<sequence length="1186" mass="129294">MKSGADTAAKTSVANPPQKKSSSQKSEEKPFFASSSTPVQAKLKIGAPNDPAEKEADQMADKVMRAPVTDGKKTADKDKKVQTKAAPEKGPKKPPVKPSPAPEQPKPAAAKMDKVQMKAAPAQEEKPAMKEAPPKDDKVQKKEAPPAKDEKAPVNTAPSKEDKVQKKEAAKDEKAPAPAKEDKIQKKEAAPAKDDKVQMNAAPKEDKVQRKGEGTPSSAINDLGEGIRQQSGGGHALSDDTKNFMEHRFNADFSNVRIHSGPDASKLSNEAGAKAFTYQNHIFFNQNEYQPGTSGGKQLLAHELTHVVQQGHSVQRTEAPAAPRVEPQVQRIELRIPSWQDALDWMSEKAHTYVPGFRMFTIVVGTNPITGASVDTSAANILRAIVEFLPGGGLITQALEKYSVFEKAGSWVEGKLKKFSNLVSQIINGINQFRSELDLSDIIFSPGQTWDRAVSIFSTPVNDVISFIKGLFEEIMQFIRDAVLKPLAALAAKAPGFDLLCAVIGFNPITNESVPRNADTLIGGFMKMIGRQDIWDNIKKGNAVDKAFAWFQKAMKGLMDMVKSFPQDFIAMLKSIEVMDFIILPNLFSKVFKVFGGFAASFADWAMNTIFDLLEIIFSVVAPGAMPYLQKVRGAFKSILEKPMVFVGHLVNAAKQGFNQFKNRFGTWLKKGLIDWLLGSLKGANIYIPQAFTLKEIIKLGLSVFGLTWQNVRGKLVKAIGETAVVAMEAGFDVVQTLVNEGPAAAWDKMQDKIEELKAQFISEVTTYVTVTVVQAAIVKLLSSLNPAGAFIQSIISIYNTIMFLVQKIQQIAQVGMAVIDSMVEIAGGAIGKAANKVESVLGGMLSLAISFLANFLGLGKISDKVVTIIKKLRAPVDKAIDKVIDWVVKVGKKFLAKAKEKLMGWLKIRKTFTGGDQKSHSVYFKGKDESAEIYIASTPTLANDYLTRLQGLDPANVGPVNTARGILSKIGQIKRTPADTPPEAAKKQADLDTQFTLLAGVLSQLKGTDNLKDKMDVVALTFVKNPAHPAGEFQHQLKMQEVAINNMKIANWLANRYNFEKLGRDTPGLDRGKRMERQKLLSKYLKESYDELKITSPTLKPPALDIKAKSMAESKTDAFLSGKALLHEVDQVAGGEGDKFGGHGATNVNSSLGSQWKTQVPLIVQGVEKVKPAKHSSENVKIKIN</sequence>
<feature type="compositionally biased region" description="Basic and acidic residues" evidence="1">
    <location>
        <begin position="51"/>
        <end position="91"/>
    </location>
</feature>
<dbReference type="RefSeq" id="WP_123849095.1">
    <property type="nucleotide sequence ID" value="NZ_RPDH01000003.1"/>
</dbReference>
<feature type="region of interest" description="Disordered" evidence="1">
    <location>
        <begin position="1"/>
        <end position="237"/>
    </location>
</feature>
<feature type="domain" description="eCIS core" evidence="2">
    <location>
        <begin position="237"/>
        <end position="312"/>
    </location>
</feature>
<dbReference type="Proteomes" id="UP000278351">
    <property type="component" value="Unassembled WGS sequence"/>
</dbReference>
<evidence type="ECO:0000256" key="1">
    <source>
        <dbReference type="SAM" id="MobiDB-lite"/>
    </source>
</evidence>
<evidence type="ECO:0000259" key="2">
    <source>
        <dbReference type="Pfam" id="PF13699"/>
    </source>
</evidence>
<dbReference type="EMBL" id="RPDH01000003">
    <property type="protein sequence ID" value="RPE05450.1"/>
    <property type="molecule type" value="Genomic_DNA"/>
</dbReference>
<gene>
    <name evidence="4" type="ORF">EGT74_23990</name>
</gene>
<comment type="caution">
    <text evidence="4">The sequence shown here is derived from an EMBL/GenBank/DDBJ whole genome shotgun (WGS) entry which is preliminary data.</text>
</comment>
<reference evidence="4 5" key="1">
    <citation type="submission" date="2018-11" db="EMBL/GenBank/DDBJ databases">
        <title>Chitinophaga lutea sp.nov., isolate from arsenic contaminated soil.</title>
        <authorList>
            <person name="Zong Y."/>
        </authorList>
    </citation>
    <scope>NUCLEOTIDE SEQUENCE [LARGE SCALE GENOMIC DNA]</scope>
    <source>
        <strain evidence="4 5">ZY74</strain>
    </source>
</reference>
<evidence type="ECO:0000313" key="4">
    <source>
        <dbReference type="EMBL" id="RPE05450.1"/>
    </source>
</evidence>
<organism evidence="4 5">
    <name type="scientific">Chitinophaga lutea</name>
    <dbReference type="NCBI Taxonomy" id="2488634"/>
    <lineage>
        <taxon>Bacteria</taxon>
        <taxon>Pseudomonadati</taxon>
        <taxon>Bacteroidota</taxon>
        <taxon>Chitinophagia</taxon>
        <taxon>Chitinophagales</taxon>
        <taxon>Chitinophagaceae</taxon>
        <taxon>Chitinophaga</taxon>
    </lineage>
</organism>
<protein>
    <submittedName>
        <fullName evidence="4">DUF4157 domain-containing protein</fullName>
    </submittedName>
</protein>
<feature type="compositionally biased region" description="Basic and acidic residues" evidence="1">
    <location>
        <begin position="123"/>
        <end position="152"/>
    </location>
</feature>